<dbReference type="PANTHER" id="PTHR30529">
    <property type="entry name" value="CYTOCHROME B561"/>
    <property type="match status" value="1"/>
</dbReference>
<organism evidence="14 15">
    <name type="scientific">Mycobacterium fragae</name>
    <dbReference type="NCBI Taxonomy" id="1260918"/>
    <lineage>
        <taxon>Bacteria</taxon>
        <taxon>Bacillati</taxon>
        <taxon>Actinomycetota</taxon>
        <taxon>Actinomycetes</taxon>
        <taxon>Mycobacteriales</taxon>
        <taxon>Mycobacteriaceae</taxon>
        <taxon>Mycobacterium</taxon>
    </lineage>
</organism>
<dbReference type="GO" id="GO:0020037">
    <property type="term" value="F:heme binding"/>
    <property type="evidence" value="ECO:0007669"/>
    <property type="project" value="TreeGrafter"/>
</dbReference>
<keyword evidence="10 12" id="KW-0472">Membrane</keyword>
<dbReference type="InterPro" id="IPR052168">
    <property type="entry name" value="Cytochrome_b561_oxidase"/>
</dbReference>
<evidence type="ECO:0000256" key="4">
    <source>
        <dbReference type="ARBA" id="ARBA00022617"/>
    </source>
</evidence>
<evidence type="ECO:0000259" key="13">
    <source>
        <dbReference type="Pfam" id="PF01292"/>
    </source>
</evidence>
<dbReference type="GO" id="GO:0022904">
    <property type="term" value="P:respiratory electron transport chain"/>
    <property type="evidence" value="ECO:0007669"/>
    <property type="project" value="InterPro"/>
</dbReference>
<dbReference type="OrthoDB" id="8589936at2"/>
<keyword evidence="6" id="KW-0479">Metal-binding</keyword>
<accession>A0A1X1UJA5</accession>
<evidence type="ECO:0000256" key="6">
    <source>
        <dbReference type="ARBA" id="ARBA00022723"/>
    </source>
</evidence>
<dbReference type="GO" id="GO:0046872">
    <property type="term" value="F:metal ion binding"/>
    <property type="evidence" value="ECO:0007669"/>
    <property type="project" value="UniProtKB-KW"/>
</dbReference>
<evidence type="ECO:0000256" key="5">
    <source>
        <dbReference type="ARBA" id="ARBA00022692"/>
    </source>
</evidence>
<feature type="transmembrane region" description="Helical" evidence="12">
    <location>
        <begin position="144"/>
        <end position="165"/>
    </location>
</feature>
<evidence type="ECO:0000256" key="1">
    <source>
        <dbReference type="ARBA" id="ARBA00004651"/>
    </source>
</evidence>
<reference evidence="14 15" key="1">
    <citation type="submission" date="2016-01" db="EMBL/GenBank/DDBJ databases">
        <title>The new phylogeny of the genus Mycobacterium.</title>
        <authorList>
            <person name="Tarcisio F."/>
            <person name="Conor M."/>
            <person name="Antonella G."/>
            <person name="Elisabetta G."/>
            <person name="Giulia F.S."/>
            <person name="Sara T."/>
            <person name="Anna F."/>
            <person name="Clotilde B."/>
            <person name="Roberto B."/>
            <person name="Veronica D.S."/>
            <person name="Fabio R."/>
            <person name="Monica P."/>
            <person name="Olivier J."/>
            <person name="Enrico T."/>
            <person name="Nicola S."/>
        </authorList>
    </citation>
    <scope>NUCLEOTIDE SEQUENCE [LARGE SCALE GENOMIC DNA]</scope>
    <source>
        <strain evidence="14 15">DSM 45731</strain>
    </source>
</reference>
<comment type="subcellular location">
    <subcellularLocation>
        <location evidence="1">Cell membrane</location>
        <topology evidence="1">Multi-pass membrane protein</topology>
    </subcellularLocation>
</comment>
<dbReference type="EMBL" id="LQOW01000031">
    <property type="protein sequence ID" value="ORV56916.1"/>
    <property type="molecule type" value="Genomic_DNA"/>
</dbReference>
<evidence type="ECO:0000256" key="7">
    <source>
        <dbReference type="ARBA" id="ARBA00022982"/>
    </source>
</evidence>
<dbReference type="InterPro" id="IPR011577">
    <property type="entry name" value="Cyt_b561_bac/Ni-Hgenase"/>
</dbReference>
<evidence type="ECO:0000256" key="11">
    <source>
        <dbReference type="ARBA" id="ARBA00037975"/>
    </source>
</evidence>
<feature type="transmembrane region" description="Helical" evidence="12">
    <location>
        <begin position="94"/>
        <end position="124"/>
    </location>
</feature>
<keyword evidence="8 12" id="KW-1133">Transmembrane helix</keyword>
<protein>
    <submittedName>
        <fullName evidence="14">Cytochrome B</fullName>
    </submittedName>
</protein>
<dbReference type="Proteomes" id="UP000194000">
    <property type="component" value="Unassembled WGS sequence"/>
</dbReference>
<feature type="transmembrane region" description="Helical" evidence="12">
    <location>
        <begin position="42"/>
        <end position="62"/>
    </location>
</feature>
<keyword evidence="5 12" id="KW-0812">Transmembrane</keyword>
<keyword evidence="3" id="KW-1003">Cell membrane</keyword>
<keyword evidence="15" id="KW-1185">Reference proteome</keyword>
<evidence type="ECO:0000256" key="2">
    <source>
        <dbReference type="ARBA" id="ARBA00022448"/>
    </source>
</evidence>
<feature type="domain" description="Cytochrome b561 bacterial/Ni-hydrogenase" evidence="13">
    <location>
        <begin position="9"/>
        <end position="175"/>
    </location>
</feature>
<dbReference type="InterPro" id="IPR016174">
    <property type="entry name" value="Di-haem_cyt_TM"/>
</dbReference>
<name>A0A1X1UJA5_9MYCO</name>
<dbReference type="PANTHER" id="PTHR30529:SF6">
    <property type="entry name" value="BLL0291 PROTEIN"/>
    <property type="match status" value="1"/>
</dbReference>
<evidence type="ECO:0000256" key="3">
    <source>
        <dbReference type="ARBA" id="ARBA00022475"/>
    </source>
</evidence>
<sequence length="190" mass="20524">MTGAPEPRRYTPLSRVFHWLTAALVFSTLFVGFVMVSSVSEYAGLITIHRTLGATILVVVVVRMANRLIQRGPALPPTVGALERKLIMVSEISLYALLLIQPLLGWAMVSAGAGPVLVFGVLRLPRIAPFDPGLFWALRQAHSVVAYALMTVIAAHVSAVVLHTVTLRDGMLSRMAFPLRVIGGRETEGG</sequence>
<dbReference type="SUPFAM" id="SSF81342">
    <property type="entry name" value="Transmembrane di-heme cytochromes"/>
    <property type="match status" value="1"/>
</dbReference>
<evidence type="ECO:0000256" key="9">
    <source>
        <dbReference type="ARBA" id="ARBA00023004"/>
    </source>
</evidence>
<keyword evidence="4" id="KW-0349">Heme</keyword>
<proteinExistence type="inferred from homology"/>
<evidence type="ECO:0000256" key="10">
    <source>
        <dbReference type="ARBA" id="ARBA00023136"/>
    </source>
</evidence>
<keyword evidence="2" id="KW-0813">Transport</keyword>
<evidence type="ECO:0000313" key="15">
    <source>
        <dbReference type="Proteomes" id="UP000194000"/>
    </source>
</evidence>
<gene>
    <name evidence="14" type="ORF">AWC06_01590</name>
</gene>
<comment type="similarity">
    <text evidence="11">Belongs to the cytochrome b561 family.</text>
</comment>
<dbReference type="RefSeq" id="WP_085199725.1">
    <property type="nucleotide sequence ID" value="NZ_JACKVI010000012.1"/>
</dbReference>
<dbReference type="GO" id="GO:0009055">
    <property type="term" value="F:electron transfer activity"/>
    <property type="evidence" value="ECO:0007669"/>
    <property type="project" value="InterPro"/>
</dbReference>
<keyword evidence="7" id="KW-0249">Electron transport</keyword>
<dbReference type="STRING" id="1260918.AWC06_01590"/>
<dbReference type="Pfam" id="PF01292">
    <property type="entry name" value="Ni_hydr_CYTB"/>
    <property type="match status" value="1"/>
</dbReference>
<feature type="transmembrane region" description="Helical" evidence="12">
    <location>
        <begin position="16"/>
        <end position="36"/>
    </location>
</feature>
<evidence type="ECO:0000256" key="8">
    <source>
        <dbReference type="ARBA" id="ARBA00022989"/>
    </source>
</evidence>
<evidence type="ECO:0000256" key="12">
    <source>
        <dbReference type="SAM" id="Phobius"/>
    </source>
</evidence>
<dbReference type="Gene3D" id="1.20.950.20">
    <property type="entry name" value="Transmembrane di-heme cytochromes, Chain C"/>
    <property type="match status" value="1"/>
</dbReference>
<dbReference type="AlphaFoldDB" id="A0A1X1UJA5"/>
<comment type="caution">
    <text evidence="14">The sequence shown here is derived from an EMBL/GenBank/DDBJ whole genome shotgun (WGS) entry which is preliminary data.</text>
</comment>
<dbReference type="GO" id="GO:0005886">
    <property type="term" value="C:plasma membrane"/>
    <property type="evidence" value="ECO:0007669"/>
    <property type="project" value="UniProtKB-SubCell"/>
</dbReference>
<evidence type="ECO:0000313" key="14">
    <source>
        <dbReference type="EMBL" id="ORV56916.1"/>
    </source>
</evidence>
<keyword evidence="9" id="KW-0408">Iron</keyword>